<dbReference type="SUPFAM" id="SSF47676">
    <property type="entry name" value="Conserved domain common to transcription factors TFIIS, elongin A, CRSP70"/>
    <property type="match status" value="1"/>
</dbReference>
<keyword evidence="6" id="KW-1185">Reference proteome</keyword>
<dbReference type="PANTHER" id="PTHR46554">
    <property type="entry name" value="MEDIATOR OF RNA POLYMERASE II TRANSCRIPTION SUBUNIT 26A-RELATED"/>
    <property type="match status" value="1"/>
</dbReference>
<sequence>MFEEILRIKKIIATKHDQSNSVLFDSWRRLQLMELSVETLKATKIGRAVNGLWKHDSKQIRHLVCTLIDGWKVLVDEWVSATAAIADNSPASPSVVDEEGLPSPPLDERALLATQTTCIQLSEFFDGMDDNEI</sequence>
<dbReference type="OrthoDB" id="44867at2759"/>
<reference evidence="5" key="1">
    <citation type="journal article" date="2017" name="Gigascience">
        <title>The genome draft of coconut (Cocos nucifera).</title>
        <authorList>
            <person name="Xiao Y."/>
            <person name="Xu P."/>
            <person name="Fan H."/>
            <person name="Baudouin L."/>
            <person name="Xia W."/>
            <person name="Bocs S."/>
            <person name="Xu J."/>
            <person name="Li Q."/>
            <person name="Guo A."/>
            <person name="Zhou L."/>
            <person name="Li J."/>
            <person name="Wu Y."/>
            <person name="Ma Z."/>
            <person name="Armero A."/>
            <person name="Issali A.E."/>
            <person name="Liu N."/>
            <person name="Peng M."/>
            <person name="Yang Y."/>
        </authorList>
    </citation>
    <scope>NUCLEOTIDE SEQUENCE</scope>
    <source>
        <tissue evidence="5">Spear leaf of Hainan Tall coconut</tissue>
    </source>
</reference>
<dbReference type="Proteomes" id="UP000797356">
    <property type="component" value="Chromosome 11"/>
</dbReference>
<dbReference type="InterPro" id="IPR017923">
    <property type="entry name" value="TFIIS_N"/>
</dbReference>
<dbReference type="EMBL" id="CM017882">
    <property type="protein sequence ID" value="KAG1363857.1"/>
    <property type="molecule type" value="Genomic_DNA"/>
</dbReference>
<organism evidence="5 6">
    <name type="scientific">Cocos nucifera</name>
    <name type="common">Coconut palm</name>
    <dbReference type="NCBI Taxonomy" id="13894"/>
    <lineage>
        <taxon>Eukaryota</taxon>
        <taxon>Viridiplantae</taxon>
        <taxon>Streptophyta</taxon>
        <taxon>Embryophyta</taxon>
        <taxon>Tracheophyta</taxon>
        <taxon>Spermatophyta</taxon>
        <taxon>Magnoliopsida</taxon>
        <taxon>Liliopsida</taxon>
        <taxon>Arecaceae</taxon>
        <taxon>Arecoideae</taxon>
        <taxon>Cocoseae</taxon>
        <taxon>Attaleinae</taxon>
        <taxon>Cocos</taxon>
    </lineage>
</organism>
<evidence type="ECO:0000256" key="3">
    <source>
        <dbReference type="PROSITE-ProRule" id="PRU00649"/>
    </source>
</evidence>
<proteinExistence type="predicted"/>
<evidence type="ECO:0000313" key="5">
    <source>
        <dbReference type="EMBL" id="KAG1363857.1"/>
    </source>
</evidence>
<dbReference type="CDD" id="cd00183">
    <property type="entry name" value="TFIIS_I"/>
    <property type="match status" value="1"/>
</dbReference>
<evidence type="ECO:0000259" key="4">
    <source>
        <dbReference type="PROSITE" id="PS51319"/>
    </source>
</evidence>
<dbReference type="PROSITE" id="PS51319">
    <property type="entry name" value="TFIIS_N"/>
    <property type="match status" value="1"/>
</dbReference>
<dbReference type="InterPro" id="IPR035441">
    <property type="entry name" value="TFIIS/LEDGF_dom_sf"/>
</dbReference>
<evidence type="ECO:0000313" key="6">
    <source>
        <dbReference type="Proteomes" id="UP000797356"/>
    </source>
</evidence>
<dbReference type="GO" id="GO:0005634">
    <property type="term" value="C:nucleus"/>
    <property type="evidence" value="ECO:0007669"/>
    <property type="project" value="UniProtKB-SubCell"/>
</dbReference>
<accession>A0A8K0INU3</accession>
<gene>
    <name evidence="5" type="ORF">COCNU_11G006840</name>
</gene>
<dbReference type="Gene3D" id="1.20.930.10">
    <property type="entry name" value="Conserved domain common to transcription factors TFIIS, elongin A, CRSP70"/>
    <property type="match status" value="1"/>
</dbReference>
<name>A0A8K0INU3_COCNU</name>
<dbReference type="AlphaFoldDB" id="A0A8K0INU3"/>
<dbReference type="SMART" id="SM00509">
    <property type="entry name" value="TFS2N"/>
    <property type="match status" value="1"/>
</dbReference>
<protein>
    <submittedName>
        <fullName evidence="5">Putative mediator of RNA polymerase II transcription subunit 26b</fullName>
    </submittedName>
</protein>
<comment type="subcellular location">
    <subcellularLocation>
        <location evidence="1 3">Nucleus</location>
    </subcellularLocation>
</comment>
<dbReference type="PANTHER" id="PTHR46554:SF2">
    <property type="entry name" value="TFIIS N-TERMINAL DOMAIN-CONTAINING PROTEIN"/>
    <property type="match status" value="1"/>
</dbReference>
<reference evidence="5" key="2">
    <citation type="submission" date="2019-07" db="EMBL/GenBank/DDBJ databases">
        <authorList>
            <person name="Yang Y."/>
            <person name="Bocs S."/>
            <person name="Baudouin L."/>
        </authorList>
    </citation>
    <scope>NUCLEOTIDE SEQUENCE</scope>
    <source>
        <tissue evidence="5">Spear leaf of Hainan Tall coconut</tissue>
    </source>
</reference>
<keyword evidence="2 3" id="KW-0539">Nucleus</keyword>
<dbReference type="Pfam" id="PF08711">
    <property type="entry name" value="Med26"/>
    <property type="match status" value="1"/>
</dbReference>
<comment type="caution">
    <text evidence="5">The sequence shown here is derived from an EMBL/GenBank/DDBJ whole genome shotgun (WGS) entry which is preliminary data.</text>
</comment>
<dbReference type="InterPro" id="IPR003617">
    <property type="entry name" value="TFIIS/CRSP70_N_sub"/>
</dbReference>
<feature type="domain" description="TFIIS N-terminal" evidence="4">
    <location>
        <begin position="3"/>
        <end position="78"/>
    </location>
</feature>
<evidence type="ECO:0000256" key="2">
    <source>
        <dbReference type="ARBA" id="ARBA00023242"/>
    </source>
</evidence>
<evidence type="ECO:0000256" key="1">
    <source>
        <dbReference type="ARBA" id="ARBA00004123"/>
    </source>
</evidence>